<proteinExistence type="predicted"/>
<dbReference type="SMART" id="SM00235">
    <property type="entry name" value="ZnMc"/>
    <property type="match status" value="1"/>
</dbReference>
<evidence type="ECO:0000256" key="1">
    <source>
        <dbReference type="ARBA" id="ARBA00022670"/>
    </source>
</evidence>
<dbReference type="InterPro" id="IPR006026">
    <property type="entry name" value="Peptidase_Metallo"/>
</dbReference>
<organism evidence="6 7">
    <name type="scientific">Citrobacter europaeus</name>
    <dbReference type="NCBI Taxonomy" id="1914243"/>
    <lineage>
        <taxon>Bacteria</taxon>
        <taxon>Pseudomonadati</taxon>
        <taxon>Pseudomonadota</taxon>
        <taxon>Gammaproteobacteria</taxon>
        <taxon>Enterobacterales</taxon>
        <taxon>Enterobacteriaceae</taxon>
        <taxon>Citrobacter</taxon>
    </lineage>
</organism>
<keyword evidence="4" id="KW-0862">Zinc</keyword>
<comment type="caution">
    <text evidence="6">The sequence shown here is derived from an EMBL/GenBank/DDBJ whole genome shotgun (WGS) entry which is preliminary data.</text>
</comment>
<dbReference type="InterPro" id="IPR024079">
    <property type="entry name" value="MetalloPept_cat_dom_sf"/>
</dbReference>
<keyword evidence="1" id="KW-0645">Protease</keyword>
<accession>A0ABY0JX62</accession>
<dbReference type="EMBL" id="FLUX01000007">
    <property type="protein sequence ID" value="SCA74812.1"/>
    <property type="molecule type" value="Genomic_DNA"/>
</dbReference>
<gene>
    <name evidence="6" type="ORF">BN4901_0677</name>
</gene>
<evidence type="ECO:0000256" key="3">
    <source>
        <dbReference type="ARBA" id="ARBA00022801"/>
    </source>
</evidence>
<protein>
    <recommendedName>
        <fullName evidence="5">Peptidase metallopeptidase domain-containing protein</fullName>
    </recommendedName>
</protein>
<evidence type="ECO:0000259" key="5">
    <source>
        <dbReference type="SMART" id="SM00235"/>
    </source>
</evidence>
<keyword evidence="2" id="KW-0479">Metal-binding</keyword>
<dbReference type="Pfam" id="PF00413">
    <property type="entry name" value="Peptidase_M10"/>
    <property type="match status" value="1"/>
</dbReference>
<dbReference type="SUPFAM" id="SSF55486">
    <property type="entry name" value="Metalloproteases ('zincins'), catalytic domain"/>
    <property type="match status" value="1"/>
</dbReference>
<sequence>MKERKKTTPAANTTHALQFLTGDNLLKATESHVHTLGKGFKCRTETRGYITPNNKSPLELVINKPAGFIALWEKESTLHWRFQEASLAALSDPEGIKEKVRVLIGKALLAWGDAVPVMFSEHKDNWDFEIAIRNVDDCDINGCTLASAFFPDAGQHELVIYPKIFEQSEKEQTDTLAHEFGHVFGLRHFFALLQEQAWPAEIFGTHAAFSIMNYGSLSELTDTDKKDLKNLYELAWNGKLTNINKTPIRFVRPHHLSGSSP</sequence>
<feature type="domain" description="Peptidase metallopeptidase" evidence="5">
    <location>
        <begin position="68"/>
        <end position="225"/>
    </location>
</feature>
<evidence type="ECO:0000313" key="6">
    <source>
        <dbReference type="EMBL" id="SCA74812.1"/>
    </source>
</evidence>
<dbReference type="Gene3D" id="3.40.390.10">
    <property type="entry name" value="Collagenase (Catalytic Domain)"/>
    <property type="match status" value="1"/>
</dbReference>
<evidence type="ECO:0000313" key="7">
    <source>
        <dbReference type="Proteomes" id="UP000195338"/>
    </source>
</evidence>
<keyword evidence="3" id="KW-0378">Hydrolase</keyword>
<reference evidence="6 7" key="1">
    <citation type="submission" date="2016-04" db="EMBL/GenBank/DDBJ databases">
        <authorList>
            <person name="Mornico D."/>
        </authorList>
    </citation>
    <scope>NUCLEOTIDE SEQUENCE [LARGE SCALE GENOMIC DNA]</scope>
    <source>
        <strain evidence="6 7">A121</strain>
    </source>
</reference>
<name>A0ABY0JX62_9ENTR</name>
<dbReference type="InterPro" id="IPR001818">
    <property type="entry name" value="Pept_M10_metallopeptidase"/>
</dbReference>
<evidence type="ECO:0000256" key="2">
    <source>
        <dbReference type="ARBA" id="ARBA00022723"/>
    </source>
</evidence>
<keyword evidence="7" id="KW-1185">Reference proteome</keyword>
<evidence type="ECO:0000256" key="4">
    <source>
        <dbReference type="ARBA" id="ARBA00022833"/>
    </source>
</evidence>
<dbReference type="Proteomes" id="UP000195338">
    <property type="component" value="Unassembled WGS sequence"/>
</dbReference>